<sequence length="234" mass="25560">MLKRVAVGVGKALRDTGQAIERMGCRAQDNFIFNEPYCRHRAVMNLYDQRPRVAQGAFIAPNAAVIGNVDIEPRTSIWYGAVIRGDQSNIFIGGESSIGDRSVVQSSTVNPTGFSARTCIGDWVKIGQGCVLRACTIEDYCQIGDGCIVQEGALIENGAMLEPGSVVPQGARVPAGEVYAGNPATFVRKLSKEEIEEFGEYAEEVCDLAAKHLDEFLDYPTTYQLREQMAKETK</sequence>
<accession>Q0E9R6</accession>
<dbReference type="SMR" id="Q0E9R6"/>
<dbReference type="InterPro" id="IPR047324">
    <property type="entry name" value="LbH_gamma_CA-like"/>
</dbReference>
<dbReference type="Pfam" id="PF21711">
    <property type="entry name" value="DCTN5"/>
    <property type="match status" value="1"/>
</dbReference>
<reference evidence="1" key="1">
    <citation type="journal article" date="2007" name="Mar. Biotechnol.">
        <title>Gene expression profiling of coccolith-bearing cells and naked cells in haptophyte Pleurochrysis haptonemofera with a cDNA macroarray system.</title>
        <authorList>
            <person name="Fujiwara S."/>
            <person name="Hirokawa Y."/>
            <person name="Takatsuka Y."/>
            <person name="Suda K."/>
            <person name="Asamizu E."/>
            <person name="Takayanagi T."/>
            <person name="Shibata D."/>
            <person name="Tabata S."/>
            <person name="Tsuzuki M."/>
        </authorList>
    </citation>
    <scope>NUCLEOTIDE SEQUENCE</scope>
</reference>
<dbReference type="InterPro" id="IPR011004">
    <property type="entry name" value="Trimer_LpxA-like_sf"/>
</dbReference>
<dbReference type="InterPro" id="IPR050484">
    <property type="entry name" value="Transf_Hexapept/Carb_Anhydrase"/>
</dbReference>
<dbReference type="SUPFAM" id="SSF51161">
    <property type="entry name" value="Trimeric LpxA-like enzymes"/>
    <property type="match status" value="1"/>
</dbReference>
<dbReference type="AlphaFoldDB" id="Q0E9R6"/>
<proteinExistence type="evidence at transcript level"/>
<evidence type="ECO:0000313" key="1">
    <source>
        <dbReference type="EMBL" id="BAF32946.1"/>
    </source>
</evidence>
<dbReference type="CDD" id="cd04645">
    <property type="entry name" value="LbH_gamma_CA_like"/>
    <property type="match status" value="1"/>
</dbReference>
<protein>
    <submittedName>
        <fullName evidence="1">Putative gamma-type carbonic anhydrase</fullName>
    </submittedName>
</protein>
<name>Q0E9R6_CHRHP</name>
<organism evidence="1">
    <name type="scientific">Chrysotila haptonemofera</name>
    <name type="common">Unicellular marine alga</name>
    <name type="synonym">Pleurochrysis haptonemofera</name>
    <dbReference type="NCBI Taxonomy" id="35135"/>
    <lineage>
        <taxon>Eukaryota</taxon>
        <taxon>Haptista</taxon>
        <taxon>Haptophyta</taxon>
        <taxon>Prymnesiophyceae</taxon>
        <taxon>Isochrysidales</taxon>
        <taxon>Isochrysidaceae</taxon>
        <taxon>Chrysotila</taxon>
    </lineage>
</organism>
<dbReference type="EMBL" id="AB274914">
    <property type="protein sequence ID" value="BAF32946.1"/>
    <property type="molecule type" value="mRNA"/>
</dbReference>
<dbReference type="PANTHER" id="PTHR13061:SF29">
    <property type="entry name" value="GAMMA CARBONIC ANHYDRASE-LIKE 1, MITOCHONDRIAL-RELATED"/>
    <property type="match status" value="1"/>
</dbReference>
<dbReference type="Gene3D" id="2.160.10.10">
    <property type="entry name" value="Hexapeptide repeat proteins"/>
    <property type="match status" value="1"/>
</dbReference>
<dbReference type="PANTHER" id="PTHR13061">
    <property type="entry name" value="DYNACTIN SUBUNIT P25"/>
    <property type="match status" value="1"/>
</dbReference>